<reference evidence="2 4" key="1">
    <citation type="journal article" date="2017" name="Nature">
        <title>The sunflower genome provides insights into oil metabolism, flowering and Asterid evolution.</title>
        <authorList>
            <person name="Badouin H."/>
            <person name="Gouzy J."/>
            <person name="Grassa C.J."/>
            <person name="Murat F."/>
            <person name="Staton S.E."/>
            <person name="Cottret L."/>
            <person name="Lelandais-Briere C."/>
            <person name="Owens G.L."/>
            <person name="Carrere S."/>
            <person name="Mayjonade B."/>
            <person name="Legrand L."/>
            <person name="Gill N."/>
            <person name="Kane N.C."/>
            <person name="Bowers J.E."/>
            <person name="Hubner S."/>
            <person name="Bellec A."/>
            <person name="Berard A."/>
            <person name="Berges H."/>
            <person name="Blanchet N."/>
            <person name="Boniface M.C."/>
            <person name="Brunel D."/>
            <person name="Catrice O."/>
            <person name="Chaidir N."/>
            <person name="Claudel C."/>
            <person name="Donnadieu C."/>
            <person name="Faraut T."/>
            <person name="Fievet G."/>
            <person name="Helmstetter N."/>
            <person name="King M."/>
            <person name="Knapp S.J."/>
            <person name="Lai Z."/>
            <person name="Le Paslier M.C."/>
            <person name="Lippi Y."/>
            <person name="Lorenzon L."/>
            <person name="Mandel J.R."/>
            <person name="Marage G."/>
            <person name="Marchand G."/>
            <person name="Marquand E."/>
            <person name="Bret-Mestries E."/>
            <person name="Morien E."/>
            <person name="Nambeesan S."/>
            <person name="Nguyen T."/>
            <person name="Pegot-Espagnet P."/>
            <person name="Pouilly N."/>
            <person name="Raftis F."/>
            <person name="Sallet E."/>
            <person name="Schiex T."/>
            <person name="Thomas J."/>
            <person name="Vandecasteele C."/>
            <person name="Vares D."/>
            <person name="Vear F."/>
            <person name="Vautrin S."/>
            <person name="Crespi M."/>
            <person name="Mangin B."/>
            <person name="Burke J.M."/>
            <person name="Salse J."/>
            <person name="Munos S."/>
            <person name="Vincourt P."/>
            <person name="Rieseberg L.H."/>
            <person name="Langlade N.B."/>
        </authorList>
    </citation>
    <scope>NUCLEOTIDE SEQUENCE [LARGE SCALE GENOMIC DNA]</scope>
    <source>
        <strain evidence="4">cv. SF193</strain>
        <tissue evidence="2">Leaves</tissue>
    </source>
</reference>
<name>A0A251TAT5_HELAN</name>
<feature type="compositionally biased region" description="Low complexity" evidence="1">
    <location>
        <begin position="8"/>
        <end position="23"/>
    </location>
</feature>
<organism evidence="3 4">
    <name type="scientific">Helianthus annuus</name>
    <name type="common">Common sunflower</name>
    <dbReference type="NCBI Taxonomy" id="4232"/>
    <lineage>
        <taxon>Eukaryota</taxon>
        <taxon>Viridiplantae</taxon>
        <taxon>Streptophyta</taxon>
        <taxon>Embryophyta</taxon>
        <taxon>Tracheophyta</taxon>
        <taxon>Spermatophyta</taxon>
        <taxon>Magnoliopsida</taxon>
        <taxon>eudicotyledons</taxon>
        <taxon>Gunneridae</taxon>
        <taxon>Pentapetalae</taxon>
        <taxon>asterids</taxon>
        <taxon>campanulids</taxon>
        <taxon>Asterales</taxon>
        <taxon>Asteraceae</taxon>
        <taxon>Asteroideae</taxon>
        <taxon>Heliantheae alliance</taxon>
        <taxon>Heliantheae</taxon>
        <taxon>Helianthus</taxon>
    </lineage>
</organism>
<dbReference type="AlphaFoldDB" id="A0A251TAT5"/>
<feature type="region of interest" description="Disordered" evidence="1">
    <location>
        <begin position="1"/>
        <end position="24"/>
    </location>
</feature>
<accession>A0A251TAT5</accession>
<proteinExistence type="predicted"/>
<evidence type="ECO:0000313" key="3">
    <source>
        <dbReference type="EMBL" id="OTG07889.1"/>
    </source>
</evidence>
<gene>
    <name evidence="3" type="ORF">HannXRQ_Chr11g0335551</name>
    <name evidence="2" type="ORF">HanXRQr2_Chr11g0483881</name>
</gene>
<reference evidence="3" key="2">
    <citation type="submission" date="2017-02" db="EMBL/GenBank/DDBJ databases">
        <title>Sunflower complete genome.</title>
        <authorList>
            <person name="Langlade N."/>
            <person name="Munos S."/>
        </authorList>
    </citation>
    <scope>NUCLEOTIDE SEQUENCE [LARGE SCALE GENOMIC DNA]</scope>
    <source>
        <tissue evidence="3">Leaves</tissue>
    </source>
</reference>
<reference evidence="2" key="3">
    <citation type="submission" date="2020-06" db="EMBL/GenBank/DDBJ databases">
        <title>Helianthus annuus Genome sequencing and assembly Release 2.</title>
        <authorList>
            <person name="Gouzy J."/>
            <person name="Langlade N."/>
            <person name="Munos S."/>
        </authorList>
    </citation>
    <scope>NUCLEOTIDE SEQUENCE</scope>
    <source>
        <tissue evidence="2">Leaves</tissue>
    </source>
</reference>
<dbReference type="EMBL" id="CM007900">
    <property type="protein sequence ID" value="OTG07889.1"/>
    <property type="molecule type" value="Genomic_DNA"/>
</dbReference>
<evidence type="ECO:0000313" key="2">
    <source>
        <dbReference type="EMBL" id="KAF5781456.1"/>
    </source>
</evidence>
<evidence type="ECO:0000256" key="1">
    <source>
        <dbReference type="SAM" id="MobiDB-lite"/>
    </source>
</evidence>
<dbReference type="Gramene" id="mRNA:HanXRQr2_Chr11g0483881">
    <property type="protein sequence ID" value="CDS:HanXRQr2_Chr11g0483881.1"/>
    <property type="gene ID" value="HanXRQr2_Chr11g0483881"/>
</dbReference>
<sequence>MTREHSVNSKNSLQSSESSPVSSLRGLRGDWVCVSCHGCLLPFGHHSSLLQLRQPPSLFSQTELPRRRFKLGPSLLMSCGSKRGSAGSALTYRLSEIKV</sequence>
<keyword evidence="4" id="KW-1185">Reference proteome</keyword>
<evidence type="ECO:0000313" key="4">
    <source>
        <dbReference type="Proteomes" id="UP000215914"/>
    </source>
</evidence>
<dbReference type="Proteomes" id="UP000215914">
    <property type="component" value="Chromosome 11"/>
</dbReference>
<dbReference type="InParanoid" id="A0A251TAT5"/>
<dbReference type="EMBL" id="MNCJ02000326">
    <property type="protein sequence ID" value="KAF5781456.1"/>
    <property type="molecule type" value="Genomic_DNA"/>
</dbReference>
<protein>
    <submittedName>
        <fullName evidence="3">Uncharacterized protein</fullName>
    </submittedName>
</protein>